<name>A0A2N5NJX1_MEDGN</name>
<protein>
    <submittedName>
        <fullName evidence="9">Acyltransferase</fullName>
    </submittedName>
</protein>
<feature type="transmembrane region" description="Helical" evidence="7">
    <location>
        <begin position="174"/>
        <end position="193"/>
    </location>
</feature>
<evidence type="ECO:0000256" key="6">
    <source>
        <dbReference type="ARBA" id="ARBA00023136"/>
    </source>
</evidence>
<comment type="similarity">
    <text evidence="2">Belongs to the acyltransferase 3 family.</text>
</comment>
<evidence type="ECO:0000256" key="1">
    <source>
        <dbReference type="ARBA" id="ARBA00004651"/>
    </source>
</evidence>
<evidence type="ECO:0000256" key="4">
    <source>
        <dbReference type="ARBA" id="ARBA00022692"/>
    </source>
</evidence>
<dbReference type="AlphaFoldDB" id="A0A2N5NJX1"/>
<evidence type="ECO:0000256" key="7">
    <source>
        <dbReference type="SAM" id="Phobius"/>
    </source>
</evidence>
<dbReference type="Proteomes" id="UP000234849">
    <property type="component" value="Unassembled WGS sequence"/>
</dbReference>
<accession>A0A2N5NJX1</accession>
<evidence type="ECO:0000313" key="10">
    <source>
        <dbReference type="Proteomes" id="UP000234849"/>
    </source>
</evidence>
<comment type="subcellular location">
    <subcellularLocation>
        <location evidence="1">Cell membrane</location>
        <topology evidence="1">Multi-pass membrane protein</topology>
    </subcellularLocation>
</comment>
<dbReference type="PANTHER" id="PTHR40074">
    <property type="entry name" value="O-ACETYLTRANSFERASE WECH"/>
    <property type="match status" value="1"/>
</dbReference>
<dbReference type="Pfam" id="PF01757">
    <property type="entry name" value="Acyl_transf_3"/>
    <property type="match status" value="1"/>
</dbReference>
<dbReference type="GO" id="GO:0009246">
    <property type="term" value="P:enterobacterial common antigen biosynthetic process"/>
    <property type="evidence" value="ECO:0007669"/>
    <property type="project" value="TreeGrafter"/>
</dbReference>
<evidence type="ECO:0000256" key="2">
    <source>
        <dbReference type="ARBA" id="ARBA00007400"/>
    </source>
</evidence>
<dbReference type="EMBL" id="NIHM01000005">
    <property type="protein sequence ID" value="PLT56478.1"/>
    <property type="molecule type" value="Genomic_DNA"/>
</dbReference>
<evidence type="ECO:0000259" key="8">
    <source>
        <dbReference type="Pfam" id="PF01757"/>
    </source>
</evidence>
<feature type="transmembrane region" description="Helical" evidence="7">
    <location>
        <begin position="271"/>
        <end position="290"/>
    </location>
</feature>
<dbReference type="InterPro" id="IPR002656">
    <property type="entry name" value="Acyl_transf_3_dom"/>
</dbReference>
<reference evidence="9 10" key="1">
    <citation type="journal article" date="2017" name="Genome Med.">
        <title>A novel Ruminococcus gnavus clade enriched in inflammatory bowel disease patients.</title>
        <authorList>
            <person name="Hall A.B."/>
            <person name="Yassour M."/>
            <person name="Sauk J."/>
            <person name="Garner A."/>
            <person name="Jiang X."/>
            <person name="Arthur T."/>
            <person name="Lagoudas G.K."/>
            <person name="Vatanen T."/>
            <person name="Fornelos N."/>
            <person name="Wilson R."/>
            <person name="Bertha M."/>
            <person name="Cohen M."/>
            <person name="Garber J."/>
            <person name="Khalili H."/>
            <person name="Gevers D."/>
            <person name="Ananthakrishnan A.N."/>
            <person name="Kugathasan S."/>
            <person name="Lander E.S."/>
            <person name="Blainey P."/>
            <person name="Vlamakis H."/>
            <person name="Xavier R.J."/>
            <person name="Huttenhower C."/>
        </authorList>
    </citation>
    <scope>NUCLEOTIDE SEQUENCE [LARGE SCALE GENOMIC DNA]</scope>
    <source>
        <strain evidence="9 10">RJX1118</strain>
    </source>
</reference>
<proteinExistence type="inferred from homology"/>
<evidence type="ECO:0000256" key="3">
    <source>
        <dbReference type="ARBA" id="ARBA00022475"/>
    </source>
</evidence>
<keyword evidence="6 7" id="KW-0472">Membrane</keyword>
<feature type="transmembrane region" description="Helical" evidence="7">
    <location>
        <begin position="302"/>
        <end position="326"/>
    </location>
</feature>
<keyword evidence="4 7" id="KW-0812">Transmembrane</keyword>
<organism evidence="9 10">
    <name type="scientific">Mediterraneibacter gnavus</name>
    <name type="common">Ruminococcus gnavus</name>
    <dbReference type="NCBI Taxonomy" id="33038"/>
    <lineage>
        <taxon>Bacteria</taxon>
        <taxon>Bacillati</taxon>
        <taxon>Bacillota</taxon>
        <taxon>Clostridia</taxon>
        <taxon>Lachnospirales</taxon>
        <taxon>Lachnospiraceae</taxon>
        <taxon>Mediterraneibacter</taxon>
    </lineage>
</organism>
<feature type="transmembrane region" description="Helical" evidence="7">
    <location>
        <begin position="236"/>
        <end position="259"/>
    </location>
</feature>
<keyword evidence="3" id="KW-1003">Cell membrane</keyword>
<feature type="transmembrane region" description="Helical" evidence="7">
    <location>
        <begin position="39"/>
        <end position="66"/>
    </location>
</feature>
<keyword evidence="9" id="KW-0808">Transferase</keyword>
<sequence length="336" mass="38836">MRRNYNLEIIRMISCIFVIVIHVTNYFCRAYGEITQSEYLFALLLDTLARVSVPCFFMISGALLLGREEPLKKHGERLLRFLIALVVWSVVYYIWNRAFMKTEYNLKEILYVPTEPHLWYLYAMIPIYMVLPFFQVMCKGMSRKLERTLLVVCGASVVFNYMVSLQNGEAYYDLPLVGDKVYMFYIFIGYFIYKYRREIRISQKGAAAIFSGCMTGMFALTVFLTQRSGEHYERVLEYGCPLTVLAGAAFFMILIRWQNGEICLKERKRRLLDIGCGCSFGIYLIHILFLDGYKKYAEPTTVSAWIAVPVLIAGIGGLSLLCVTLLRRSRIGRAIT</sequence>
<feature type="transmembrane region" description="Helical" evidence="7">
    <location>
        <begin position="205"/>
        <end position="224"/>
    </location>
</feature>
<evidence type="ECO:0000313" key="9">
    <source>
        <dbReference type="EMBL" id="PLT56478.1"/>
    </source>
</evidence>
<keyword evidence="5 7" id="KW-1133">Transmembrane helix</keyword>
<feature type="transmembrane region" description="Helical" evidence="7">
    <location>
        <begin position="119"/>
        <end position="137"/>
    </location>
</feature>
<feature type="transmembrane region" description="Helical" evidence="7">
    <location>
        <begin position="9"/>
        <end position="27"/>
    </location>
</feature>
<gene>
    <name evidence="9" type="ORF">CDL18_04705</name>
</gene>
<dbReference type="GO" id="GO:0005886">
    <property type="term" value="C:plasma membrane"/>
    <property type="evidence" value="ECO:0007669"/>
    <property type="project" value="UniProtKB-SubCell"/>
</dbReference>
<evidence type="ECO:0000256" key="5">
    <source>
        <dbReference type="ARBA" id="ARBA00022989"/>
    </source>
</evidence>
<feature type="domain" description="Acyltransferase 3" evidence="8">
    <location>
        <begin position="4"/>
        <end position="319"/>
    </location>
</feature>
<feature type="transmembrane region" description="Helical" evidence="7">
    <location>
        <begin position="149"/>
        <end position="168"/>
    </location>
</feature>
<dbReference type="RefSeq" id="WP_044949600.1">
    <property type="nucleotide sequence ID" value="NZ_AP031446.1"/>
</dbReference>
<dbReference type="PANTHER" id="PTHR40074:SF2">
    <property type="entry name" value="O-ACETYLTRANSFERASE WECH"/>
    <property type="match status" value="1"/>
</dbReference>
<dbReference type="GO" id="GO:0016413">
    <property type="term" value="F:O-acetyltransferase activity"/>
    <property type="evidence" value="ECO:0007669"/>
    <property type="project" value="TreeGrafter"/>
</dbReference>
<keyword evidence="9" id="KW-0012">Acyltransferase</keyword>
<feature type="transmembrane region" description="Helical" evidence="7">
    <location>
        <begin position="78"/>
        <end position="95"/>
    </location>
</feature>
<comment type="caution">
    <text evidence="9">The sequence shown here is derived from an EMBL/GenBank/DDBJ whole genome shotgun (WGS) entry which is preliminary data.</text>
</comment>